<comment type="caution">
    <text evidence="2">The sequence shown here is derived from an EMBL/GenBank/DDBJ whole genome shotgun (WGS) entry which is preliminary data.</text>
</comment>
<dbReference type="PANTHER" id="PTHR38030">
    <property type="entry name" value="PROTOPORPHYRINOGEN IX DEHYDROGENASE [MENAQUINONE]"/>
    <property type="match status" value="1"/>
</dbReference>
<gene>
    <name evidence="2" type="ORF">S01H4_25042</name>
</gene>
<dbReference type="EMBL" id="BART01011861">
    <property type="protein sequence ID" value="GAG89243.1"/>
    <property type="molecule type" value="Genomic_DNA"/>
</dbReference>
<dbReference type="SUPFAM" id="SSF52218">
    <property type="entry name" value="Flavoproteins"/>
    <property type="match status" value="1"/>
</dbReference>
<dbReference type="Gene3D" id="3.40.50.360">
    <property type="match status" value="1"/>
</dbReference>
<proteinExistence type="predicted"/>
<dbReference type="GO" id="GO:0070819">
    <property type="term" value="F:menaquinone-dependent protoporphyrinogen oxidase activity"/>
    <property type="evidence" value="ECO:0007669"/>
    <property type="project" value="TreeGrafter"/>
</dbReference>
<reference evidence="2" key="1">
    <citation type="journal article" date="2014" name="Front. Microbiol.">
        <title>High frequency of phylogenetically diverse reductive dehalogenase-homologous genes in deep subseafloor sedimentary metagenomes.</title>
        <authorList>
            <person name="Kawai M."/>
            <person name="Futagami T."/>
            <person name="Toyoda A."/>
            <person name="Takaki Y."/>
            <person name="Nishi S."/>
            <person name="Hori S."/>
            <person name="Arai W."/>
            <person name="Tsubouchi T."/>
            <person name="Morono Y."/>
            <person name="Uchiyama I."/>
            <person name="Ito T."/>
            <person name="Fujiyama A."/>
            <person name="Inagaki F."/>
            <person name="Takami H."/>
        </authorList>
    </citation>
    <scope>NUCLEOTIDE SEQUENCE</scope>
    <source>
        <strain evidence="2">Expedition CK06-06</strain>
    </source>
</reference>
<dbReference type="InterPro" id="IPR008254">
    <property type="entry name" value="Flavodoxin/NO_synth"/>
</dbReference>
<dbReference type="GO" id="GO:0010181">
    <property type="term" value="F:FMN binding"/>
    <property type="evidence" value="ECO:0007669"/>
    <property type="project" value="InterPro"/>
</dbReference>
<sequence>YYLEKKNSQKLENKVKNVKILITYHSDTGNTEKVGKAMKEVLDEEGQDVTAIHAKDVDASSLKSYDLVVIGSSILGSQLGKHAKALLTKVELPPKIAFFYTCQQDRAYPKAFGRAAKKIEKEGTSKVMGEFHCIGDALGMSDALREKMMGAMSPEQRSEMEKHFKEIIGRPNAEDLAKAKEFAKSLIK</sequence>
<dbReference type="InterPro" id="IPR052200">
    <property type="entry name" value="Protoporphyrinogen_IX_DH"/>
</dbReference>
<dbReference type="GO" id="GO:0006783">
    <property type="term" value="P:heme biosynthetic process"/>
    <property type="evidence" value="ECO:0007669"/>
    <property type="project" value="TreeGrafter"/>
</dbReference>
<dbReference type="Pfam" id="PF12641">
    <property type="entry name" value="Flavodoxin_3"/>
    <property type="match status" value="1"/>
</dbReference>
<dbReference type="PANTHER" id="PTHR38030:SF2">
    <property type="entry name" value="PROTOPORPHYRINOGEN IX DEHYDROGENASE [QUINONE]"/>
    <property type="match status" value="1"/>
</dbReference>
<evidence type="ECO:0000259" key="1">
    <source>
        <dbReference type="PROSITE" id="PS50902"/>
    </source>
</evidence>
<name>X1BYG8_9ZZZZ</name>
<organism evidence="2">
    <name type="scientific">marine sediment metagenome</name>
    <dbReference type="NCBI Taxonomy" id="412755"/>
    <lineage>
        <taxon>unclassified sequences</taxon>
        <taxon>metagenomes</taxon>
        <taxon>ecological metagenomes</taxon>
    </lineage>
</organism>
<dbReference type="AlphaFoldDB" id="X1BYG8"/>
<dbReference type="InterPro" id="IPR029039">
    <property type="entry name" value="Flavoprotein-like_sf"/>
</dbReference>
<evidence type="ECO:0000313" key="2">
    <source>
        <dbReference type="EMBL" id="GAG89243.1"/>
    </source>
</evidence>
<feature type="non-terminal residue" evidence="2">
    <location>
        <position position="1"/>
    </location>
</feature>
<feature type="domain" description="Flavodoxin-like" evidence="1">
    <location>
        <begin position="20"/>
        <end position="168"/>
    </location>
</feature>
<accession>X1BYG8</accession>
<protein>
    <recommendedName>
        <fullName evidence="1">Flavodoxin-like domain-containing protein</fullName>
    </recommendedName>
</protein>
<dbReference type="PROSITE" id="PS50902">
    <property type="entry name" value="FLAVODOXIN_LIKE"/>
    <property type="match status" value="1"/>
</dbReference>